<protein>
    <submittedName>
        <fullName evidence="1">Hypothetical_protein</fullName>
    </submittedName>
</protein>
<dbReference type="AlphaFoldDB" id="A0A3P3Z564"/>
<name>A0A3P3Z564_LEIBR</name>
<accession>A0A3P3Z564</accession>
<dbReference type="Proteomes" id="UP000319462">
    <property type="component" value="Chromosome 20"/>
</dbReference>
<evidence type="ECO:0000313" key="1">
    <source>
        <dbReference type="EMBL" id="SYZ65274.1"/>
    </source>
</evidence>
<proteinExistence type="predicted"/>
<sequence>MPLEDSAGWCVQGTRSAATCAPLRSLGPRCELFPGMKDPPRNWRTALLLIHGMNVPCRGKPCLCSAHRECSAATEPAAPLVADAMASVSAPATARSPTGNAAHSLTKHFRQMTQECCARQLLPQLGTADPRCCGGDLRL</sequence>
<dbReference type="EMBL" id="LS997619">
    <property type="protein sequence ID" value="SYZ65274.1"/>
    <property type="molecule type" value="Genomic_DNA"/>
</dbReference>
<evidence type="ECO:0000313" key="2">
    <source>
        <dbReference type="Proteomes" id="UP000319462"/>
    </source>
</evidence>
<organism evidence="1 2">
    <name type="scientific">Leishmania braziliensis MHOM/BR/75/M2904</name>
    <dbReference type="NCBI Taxonomy" id="420245"/>
    <lineage>
        <taxon>Eukaryota</taxon>
        <taxon>Discoba</taxon>
        <taxon>Euglenozoa</taxon>
        <taxon>Kinetoplastea</taxon>
        <taxon>Metakinetoplastina</taxon>
        <taxon>Trypanosomatida</taxon>
        <taxon>Trypanosomatidae</taxon>
        <taxon>Leishmaniinae</taxon>
        <taxon>Leishmania</taxon>
        <taxon>Leishmania braziliensis species complex</taxon>
    </lineage>
</organism>
<gene>
    <name evidence="1" type="ORF">LBRM2904_20.3140</name>
</gene>
<reference evidence="1 2" key="1">
    <citation type="submission" date="2018-09" db="EMBL/GenBank/DDBJ databases">
        <authorList>
            <person name="Peiro R."/>
            <person name="Begona"/>
            <person name="Cbmso G."/>
            <person name="Lopez M."/>
            <person name="Gonzalez S."/>
        </authorList>
    </citation>
    <scope>NUCLEOTIDE SEQUENCE [LARGE SCALE GENOMIC DNA]</scope>
</reference>